<reference evidence="1 2" key="1">
    <citation type="submission" date="2018-12" db="EMBL/GenBank/DDBJ databases">
        <title>Sequencing of bacterial isolates from soil warming experiment in Harvard Forest, Massachusetts, USA.</title>
        <authorList>
            <person name="Deangelis K."/>
        </authorList>
    </citation>
    <scope>NUCLEOTIDE SEQUENCE [LARGE SCALE GENOMIC DNA]</scope>
    <source>
        <strain evidence="1 2">EB153</strain>
    </source>
</reference>
<gene>
    <name evidence="1" type="ORF">EDE15_4690</name>
</gene>
<dbReference type="AlphaFoldDB" id="A0A3R9P0D9"/>
<keyword evidence="2" id="KW-1185">Reference proteome</keyword>
<accession>A0A3R9P0D9</accession>
<evidence type="ECO:0000313" key="1">
    <source>
        <dbReference type="EMBL" id="RSL19071.1"/>
    </source>
</evidence>
<organism evidence="1 2">
    <name type="scientific">Edaphobacter aggregans</name>
    <dbReference type="NCBI Taxonomy" id="570835"/>
    <lineage>
        <taxon>Bacteria</taxon>
        <taxon>Pseudomonadati</taxon>
        <taxon>Acidobacteriota</taxon>
        <taxon>Terriglobia</taxon>
        <taxon>Terriglobales</taxon>
        <taxon>Acidobacteriaceae</taxon>
        <taxon>Edaphobacter</taxon>
    </lineage>
</organism>
<evidence type="ECO:0000313" key="2">
    <source>
        <dbReference type="Proteomes" id="UP000269669"/>
    </source>
</evidence>
<dbReference type="EMBL" id="RSDW01000001">
    <property type="protein sequence ID" value="RSL19071.1"/>
    <property type="molecule type" value="Genomic_DNA"/>
</dbReference>
<dbReference type="Proteomes" id="UP000269669">
    <property type="component" value="Unassembled WGS sequence"/>
</dbReference>
<proteinExistence type="predicted"/>
<comment type="caution">
    <text evidence="1">The sequence shown here is derived from an EMBL/GenBank/DDBJ whole genome shotgun (WGS) entry which is preliminary data.</text>
</comment>
<name>A0A3R9P0D9_9BACT</name>
<sequence length="96" mass="10963">MLVASDFLTLRTRARLESHRIRPFPGMTQVRLREIKNEATLNHPVLEKRTEAIELYGVASIRSLKKKPVKKMDAYLTKLQQEESGIDPSSEVATLD</sequence>
<protein>
    <submittedName>
        <fullName evidence="1">Uncharacterized protein</fullName>
    </submittedName>
</protein>